<feature type="chain" id="PRO_5044791233" description="CBM6 domain-containing protein" evidence="2">
    <location>
        <begin position="21"/>
        <end position="2639"/>
    </location>
</feature>
<feature type="compositionally biased region" description="Low complexity" evidence="1">
    <location>
        <begin position="93"/>
        <end position="102"/>
    </location>
</feature>
<dbReference type="PANTHER" id="PTHR43737:SF1">
    <property type="entry name" value="DUF1501 DOMAIN-CONTAINING PROTEIN"/>
    <property type="match status" value="1"/>
</dbReference>
<dbReference type="InterPro" id="IPR008979">
    <property type="entry name" value="Galactose-bd-like_sf"/>
</dbReference>
<feature type="region of interest" description="Disordered" evidence="1">
    <location>
        <begin position="64"/>
        <end position="226"/>
    </location>
</feature>
<evidence type="ECO:0000256" key="2">
    <source>
        <dbReference type="SAM" id="SignalP"/>
    </source>
</evidence>
<dbReference type="InterPro" id="IPR005084">
    <property type="entry name" value="CBM6"/>
</dbReference>
<feature type="compositionally biased region" description="Polar residues" evidence="1">
    <location>
        <begin position="200"/>
        <end position="209"/>
    </location>
</feature>
<evidence type="ECO:0000256" key="1">
    <source>
        <dbReference type="SAM" id="MobiDB-lite"/>
    </source>
</evidence>
<feature type="compositionally biased region" description="Polar residues" evidence="1">
    <location>
        <begin position="167"/>
        <end position="193"/>
    </location>
</feature>
<reference evidence="4 5" key="1">
    <citation type="submission" date="2024-10" db="EMBL/GenBank/DDBJ databases">
        <title>Updated reference genomes for cyclostephanoid diatoms.</title>
        <authorList>
            <person name="Roberts W.R."/>
            <person name="Alverson A.J."/>
        </authorList>
    </citation>
    <scope>NUCLEOTIDE SEQUENCE [LARGE SCALE GENOMIC DNA]</scope>
    <source>
        <strain evidence="4 5">AJA232-27</strain>
    </source>
</reference>
<dbReference type="InterPro" id="IPR014917">
    <property type="entry name" value="DUF1800"/>
</dbReference>
<dbReference type="PROSITE" id="PS51175">
    <property type="entry name" value="CBM6"/>
    <property type="match status" value="2"/>
</dbReference>
<dbReference type="EMBL" id="JALLBG020000020">
    <property type="protein sequence ID" value="KAL3771855.1"/>
    <property type="molecule type" value="Genomic_DNA"/>
</dbReference>
<dbReference type="Pfam" id="PF07394">
    <property type="entry name" value="DUF1501"/>
    <property type="match status" value="1"/>
</dbReference>
<dbReference type="Pfam" id="PF08811">
    <property type="entry name" value="DUF1800"/>
    <property type="match status" value="2"/>
</dbReference>
<feature type="compositionally biased region" description="Low complexity" evidence="1">
    <location>
        <begin position="110"/>
        <end position="165"/>
    </location>
</feature>
<keyword evidence="2" id="KW-0732">Signal</keyword>
<keyword evidence="5" id="KW-1185">Reference proteome</keyword>
<accession>A0ABD3NG07</accession>
<evidence type="ECO:0000313" key="5">
    <source>
        <dbReference type="Proteomes" id="UP001530293"/>
    </source>
</evidence>
<gene>
    <name evidence="4" type="ORF">ACHAWU_004414</name>
</gene>
<feature type="domain" description="CBM6" evidence="3">
    <location>
        <begin position="1632"/>
        <end position="1758"/>
    </location>
</feature>
<dbReference type="Gene3D" id="2.60.120.260">
    <property type="entry name" value="Galactose-binding domain-like"/>
    <property type="match status" value="2"/>
</dbReference>
<dbReference type="PANTHER" id="PTHR43737">
    <property type="entry name" value="BLL7424 PROTEIN"/>
    <property type="match status" value="1"/>
</dbReference>
<evidence type="ECO:0000259" key="3">
    <source>
        <dbReference type="PROSITE" id="PS51175"/>
    </source>
</evidence>
<dbReference type="InterPro" id="IPR010869">
    <property type="entry name" value="DUF1501"/>
</dbReference>
<dbReference type="Proteomes" id="UP001530293">
    <property type="component" value="Unassembled WGS sequence"/>
</dbReference>
<feature type="signal peptide" evidence="2">
    <location>
        <begin position="1"/>
        <end position="20"/>
    </location>
</feature>
<organism evidence="4 5">
    <name type="scientific">Discostella pseudostelligera</name>
    <dbReference type="NCBI Taxonomy" id="259834"/>
    <lineage>
        <taxon>Eukaryota</taxon>
        <taxon>Sar</taxon>
        <taxon>Stramenopiles</taxon>
        <taxon>Ochrophyta</taxon>
        <taxon>Bacillariophyta</taxon>
        <taxon>Coscinodiscophyceae</taxon>
        <taxon>Thalassiosirophycidae</taxon>
        <taxon>Stephanodiscales</taxon>
        <taxon>Stephanodiscaceae</taxon>
        <taxon>Discostella</taxon>
    </lineage>
</organism>
<dbReference type="SUPFAM" id="SSF49785">
    <property type="entry name" value="Galactose-binding domain-like"/>
    <property type="match status" value="2"/>
</dbReference>
<evidence type="ECO:0000313" key="4">
    <source>
        <dbReference type="EMBL" id="KAL3771855.1"/>
    </source>
</evidence>
<sequence length="2639" mass="290857">MMAMPKLLLGALILFQLASAAFSLNDDAAGREKTKIRGRGGGGATTGLLSRMNDAVVGFLQDGQGEDEHEHHSRHQRHRFLQTTRRPTRRPTIKPTSRQPTLKPSPKPTATPTSKSPTNSPTSKPTTQKPTSKPTSNPTTKSPTNSPSSKPTPNPTTKSPTNVPTFKPTQNPTTKSPTNVPTSKPTNSPSSFPTRLPTWEPTSSNPTELPTSSPTQSPVPPLDDAVLTCPLPGTIPRTITPGAKSIPVAPSNTFCGIFRRTESGHLIPMARSYHGNNWEVAPGPLALSAINVNATELLLPSLPIDAPNDRYVILSKDGTSSDRKQIAKFLELTTFGPKKSEIDALASDGTWSTAASAKRAAYLRNQMDLPKTSHREYYRTRTNTKWDATSQSARSDHPCNINSRWRKYSYVPQDRYHAITETYIFTTFETVKSEVNYTTTLYEADSAANVKYGVGGVFWSSAPTTSTYGYSGTGFYDMGGTNDYLEFNVSIATSGVYPISFRFAQGSTSYSGNRKLQLQVNGVIVKPAYDFLYTRSWSYWMYSDMIDVTFNAGYNTVKVVVVDQNGGPNIDHLRIGKPPAVVMKTNGWPRVIAKNGIQLLDDWPFAFTNTTMVYFTEYPDPPQGDVFRYRVGRLRVMLPNGRQRYLDIGNPTINFTGYESYLPSNVITFNGDEIWSETASDLFPYPMVRGQEIILRSGFTGAVCDLIPPFAEEFDAPIFGKLPSGQWLQWTPSIKLENNGPSINDGGDLSTKVLPDGGGNSFVITGEALKCSNVPRSFANEDTCFLSTLSTACSPTKLVGEVSLPLNTTVVKALYALTGREVYAIQGLVMESISESPCAKSKSRWVAQRNATCTAPSVLSATTISALTGAITATSASANAFVTDVTRTLACSTSDYDQSSDPINIQLQVGADCYTHVHPNHLNLYDFTGWVTNHPGGAYNIEKWAQGWDGHGGWYLIFPYAGNSTRKIPQHPMNRWYTHGVEPNIAYVGRMGDEISFRDLPSELKTDAVAEFFGATPQSVIDGGVVVCGSMGEVSNDPTLPEAYNVFSDNLVTNSDDILNNQKAAVWTEIALYGEDQLRQRMAWALSQIVTTVPANIDAYQSTEVYTHFYDIFVQNAFGNYRDILKKASYSPLMAEHLSYLKSKSHSYVYEFENKRDSRADENFAREVMQLFSIGLVQLNDDGTPILDTDGNPIQTYTNEDIESFARAWTGFDRHAVRGNYEERYTGTSSNKLDPMLIVSDYRDPFPKSNLNKGFIGDTYPLCADLPAQSFLKKGAGYRLLGGSSSPDLMKDPSYFATTAPGEILRAELSPSSQLYQRLYNSGNYELFVTLESDLVCTPNTIECDVDTLRVVKVGSIYYEFVERPCVQLAFYENGKQIQLRDSYRRGQMCANANLAHAREACCRQDRDDEVNIAAMVSNVTYKYEGERMTFGTARNRCLAYGRDLCLFEAVSSYPKNDFWRKGFHWTNKDCRINVKVNSEGYIAIVHDAVSTHVDTVPWLVEEENTLNWFRVFWDGNGDYPGSSETNTCEANGCRRMTDDSCLCRTTIADSVVFTDLIDVTKDIVMANLSIGALGPQANSVATDLGSGLKVHRIGGVADASTVFEVQDKGRTLFLKNLRSTVKIEGWTMVPQIYEAENATISNANVANNTQCTGLKNVQAIAGNETTYIQWIVNVPSAGTYSISLRYAHDTSPRPLSVFVNTQEVTRQLSNPNTPINFNNIATTPTAAQLPLQRCASDCNLNIDCSHGLFCMQNNGLERVPGCIGTQTTWDYCVDIKDFDYGFTLLPTGSSDNKWHMSEPLSVTLVEGQNTIRVQLPPKYTSGPNIDHLKVEGLVKSSPSSFRNPPHFMSLIPDYSSGRIGERNLRDAQYETDAVLDHYFYQNNVAPFLCVRIMQRFSFANPSPRFVASCVEAFRTGLYNSGSSIFGSGKYGSLEAVAAAILLDREATNGAVSVDPSYGSIREPILRLMNLMRSMGYQTSIPITAEGTTLQATYHVNLWEIDEKIGQGPYEFPTVFSFFLPEYVPDARTRLTSPEALVTTMPNIMNLLDGMFSLIKYGLSDCNNGFSLFSGYGLCHDDGNFKRSFGHLFYEPAGVNDNERASDLALLLTAGRLSNENLNTVVSACSTEPDQASKNRCMTQLIVSTGEFHSTNHVTRSGERRATEAPPTNSTVPYKAIVYFFLHGGLDSYHMLTPHTCAPIDVYDRYRTVRGKSDIAAGIGLPLTRLLEIQANNANQPCSSFGVHENLTEVKSLYDQGDLIFIANAGLLAMPVTTTNYDETPVQLFAHNSMIYDTARVDLFKVFAETGKVKLCSIVSHTSQPLLMFASEYASRPVYCLGVGGRMADVLTQAGVPTNLFSIYGQQVALVGQHGKSSSQYILSGSGYALGSGLKEFNSNSSISNMNDVIKAINNATTADSGFHAETWSSKLTESLDRQQSMKDNIDRTTVTTIFPDSEISSQLKLVTRIMQTRVSRGVKRDIFYVEDRGYDTHALVDKSLIVNFGRINAAMKAFVSELKVLGLWESTVVVQFSEFARTLDPNTGNGSDHGWGGNHFMFGGAVKGGRVLGRYPSDFNEGDADNLALSRGRMIPSTPWDAMLLGTAEWFGIPPADMDIVLPMHKNFPAGVLYDKAALFDQTPFV</sequence>
<protein>
    <recommendedName>
        <fullName evidence="3">CBM6 domain-containing protein</fullName>
    </recommendedName>
</protein>
<comment type="caution">
    <text evidence="4">The sequence shown here is derived from an EMBL/GenBank/DDBJ whole genome shotgun (WGS) entry which is preliminary data.</text>
</comment>
<proteinExistence type="predicted"/>
<name>A0ABD3NG07_9STRA</name>
<feature type="compositionally biased region" description="Basic residues" evidence="1">
    <location>
        <begin position="72"/>
        <end position="92"/>
    </location>
</feature>
<feature type="domain" description="CBM6" evidence="3">
    <location>
        <begin position="440"/>
        <end position="576"/>
    </location>
</feature>